<dbReference type="Gene3D" id="3.40.50.1460">
    <property type="match status" value="1"/>
</dbReference>
<dbReference type="SUPFAM" id="SSF52129">
    <property type="entry name" value="Caspase-like"/>
    <property type="match status" value="1"/>
</dbReference>
<dbReference type="GO" id="GO:0006508">
    <property type="term" value="P:proteolysis"/>
    <property type="evidence" value="ECO:0007669"/>
    <property type="project" value="InterPro"/>
</dbReference>
<keyword evidence="1" id="KW-0732">Signal</keyword>
<proteinExistence type="predicted"/>
<feature type="domain" description="Peptidase C14 caspase" evidence="2">
    <location>
        <begin position="212"/>
        <end position="396"/>
    </location>
</feature>
<gene>
    <name evidence="3" type="ORF">GLV81_17225</name>
</gene>
<dbReference type="Pfam" id="PF00656">
    <property type="entry name" value="Peptidase_C14"/>
    <property type="match status" value="1"/>
</dbReference>
<evidence type="ECO:0000313" key="3">
    <source>
        <dbReference type="EMBL" id="QGW29623.1"/>
    </source>
</evidence>
<keyword evidence="4" id="KW-1185">Reference proteome</keyword>
<dbReference type="Proteomes" id="UP000426027">
    <property type="component" value="Chromosome"/>
</dbReference>
<organism evidence="3 4">
    <name type="scientific">Phnomibacter ginsenosidimutans</name>
    <dbReference type="NCBI Taxonomy" id="2676868"/>
    <lineage>
        <taxon>Bacteria</taxon>
        <taxon>Pseudomonadati</taxon>
        <taxon>Bacteroidota</taxon>
        <taxon>Chitinophagia</taxon>
        <taxon>Chitinophagales</taxon>
        <taxon>Chitinophagaceae</taxon>
        <taxon>Phnomibacter</taxon>
    </lineage>
</organism>
<dbReference type="EMBL" id="CP046566">
    <property type="protein sequence ID" value="QGW29623.1"/>
    <property type="molecule type" value="Genomic_DNA"/>
</dbReference>
<accession>A0A6I6GCZ5</accession>
<dbReference type="KEGG" id="fls:GLV81_17225"/>
<protein>
    <recommendedName>
        <fullName evidence="2">Peptidase C14 caspase domain-containing protein</fullName>
    </recommendedName>
</protein>
<evidence type="ECO:0000256" key="1">
    <source>
        <dbReference type="SAM" id="SignalP"/>
    </source>
</evidence>
<sequence>MKPAFLLAILCCVSSLLSAQSIYRCTYESYNLKTGEPQMQDAFIVRFDDGTGFARIHFKDSKGDPDAIVDMDLLEVIDTFKAGAANETDTIYMMLHGENPQMVRGNMQEKYPPDAFGFLEDEEGYYVPWMVIRGDMLDENSELDILHYETAELITDDDLTEELVLQFFNKDEEFYTSLFEVSTRPLRPDQLGSTMHLIVVADTQDEEIGPTCEKDRLRVTKNFRELAAFMGIGFKENAVFGEKYNKKNVMAAIQGLQPSSKDIVVFYYTGHGFSNPKDRHQFPHLVLRQASFEPLLENSLNMENIYKMITAKGARVNLVMSDCCNSDPAAIAPSMADVTRTRNSGVSWDKNTCQSLFMPAKPVSILMTAASKGELAAGNMAYGGFFSYNFKAALDRSLSPFNTMRGITWEQIVKDAQKQTIIKANNTDCDIPSVGKRPCVQHPVFRID</sequence>
<dbReference type="RefSeq" id="WP_157480001.1">
    <property type="nucleotide sequence ID" value="NZ_CP046566.1"/>
</dbReference>
<evidence type="ECO:0000313" key="4">
    <source>
        <dbReference type="Proteomes" id="UP000426027"/>
    </source>
</evidence>
<reference evidence="3 4" key="1">
    <citation type="submission" date="2019-11" db="EMBL/GenBank/DDBJ databases">
        <authorList>
            <person name="Im W.T."/>
        </authorList>
    </citation>
    <scope>NUCLEOTIDE SEQUENCE [LARGE SCALE GENOMIC DNA]</scope>
    <source>
        <strain evidence="3 4">SB-02</strain>
    </source>
</reference>
<name>A0A6I6GCZ5_9BACT</name>
<feature type="chain" id="PRO_5026226814" description="Peptidase C14 caspase domain-containing protein" evidence="1">
    <location>
        <begin position="20"/>
        <end position="448"/>
    </location>
</feature>
<evidence type="ECO:0000259" key="2">
    <source>
        <dbReference type="Pfam" id="PF00656"/>
    </source>
</evidence>
<feature type="signal peptide" evidence="1">
    <location>
        <begin position="1"/>
        <end position="19"/>
    </location>
</feature>
<dbReference type="AlphaFoldDB" id="A0A6I6GCZ5"/>
<dbReference type="GO" id="GO:0004197">
    <property type="term" value="F:cysteine-type endopeptidase activity"/>
    <property type="evidence" value="ECO:0007669"/>
    <property type="project" value="InterPro"/>
</dbReference>
<dbReference type="InterPro" id="IPR011600">
    <property type="entry name" value="Pept_C14_caspase"/>
</dbReference>
<dbReference type="InterPro" id="IPR029030">
    <property type="entry name" value="Caspase-like_dom_sf"/>
</dbReference>